<gene>
    <name evidence="2" type="ORF">NEF87_000128</name>
</gene>
<evidence type="ECO:0008006" key="4">
    <source>
        <dbReference type="Google" id="ProtNLM"/>
    </source>
</evidence>
<organism evidence="2 3">
    <name type="scientific">Candidatus Lokiarchaeum ossiferum</name>
    <dbReference type="NCBI Taxonomy" id="2951803"/>
    <lineage>
        <taxon>Archaea</taxon>
        <taxon>Promethearchaeati</taxon>
        <taxon>Promethearchaeota</taxon>
        <taxon>Promethearchaeia</taxon>
        <taxon>Promethearchaeales</taxon>
        <taxon>Promethearchaeaceae</taxon>
        <taxon>Candidatus Lokiarchaeum</taxon>
    </lineage>
</organism>
<feature type="transmembrane region" description="Helical" evidence="1">
    <location>
        <begin position="342"/>
        <end position="361"/>
    </location>
</feature>
<evidence type="ECO:0000313" key="2">
    <source>
        <dbReference type="EMBL" id="UYP43843.1"/>
    </source>
</evidence>
<dbReference type="SUPFAM" id="SSF63825">
    <property type="entry name" value="YWTD domain"/>
    <property type="match status" value="1"/>
</dbReference>
<dbReference type="Proteomes" id="UP001208689">
    <property type="component" value="Chromosome"/>
</dbReference>
<dbReference type="InterPro" id="IPR013211">
    <property type="entry name" value="LVIVD"/>
</dbReference>
<protein>
    <recommendedName>
        <fullName evidence="4">LVIVD repeat protein</fullName>
    </recommendedName>
</protein>
<dbReference type="Pfam" id="PF08309">
    <property type="entry name" value="LVIVD"/>
    <property type="match status" value="4"/>
</dbReference>
<keyword evidence="1" id="KW-0472">Membrane</keyword>
<proteinExistence type="predicted"/>
<keyword evidence="3" id="KW-1185">Reference proteome</keyword>
<evidence type="ECO:0000256" key="1">
    <source>
        <dbReference type="SAM" id="Phobius"/>
    </source>
</evidence>
<accession>A0ABY6HK10</accession>
<name>A0ABY6HK10_9ARCH</name>
<reference evidence="2" key="1">
    <citation type="submission" date="2022-09" db="EMBL/GenBank/DDBJ databases">
        <title>Actin cytoskeleton and complex cell architecture in an #Asgard archaeon.</title>
        <authorList>
            <person name="Ponce Toledo R.I."/>
            <person name="Schleper C."/>
            <person name="Rodrigues Oliveira T."/>
            <person name="Wollweber F."/>
            <person name="Xu J."/>
            <person name="Rittmann S."/>
            <person name="Klingl A."/>
            <person name="Pilhofer M."/>
        </authorList>
    </citation>
    <scope>NUCLEOTIDE SEQUENCE</scope>
    <source>
        <strain evidence="2">B-35</strain>
    </source>
</reference>
<dbReference type="EMBL" id="CP104013">
    <property type="protein sequence ID" value="UYP43843.1"/>
    <property type="molecule type" value="Genomic_DNA"/>
</dbReference>
<keyword evidence="1" id="KW-1133">Transmembrane helix</keyword>
<evidence type="ECO:0000313" key="3">
    <source>
        <dbReference type="Proteomes" id="UP001208689"/>
    </source>
</evidence>
<keyword evidence="1" id="KW-0812">Transmembrane</keyword>
<sequence length="371" mass="41033">MKYKTKFLICIGIILLMGGIFPGNFTKASGTRFPMKEIGLIETNGMVTDVVVKNNISYIADDINGFLMYNVSDPENPTQLFQDSGAKKANGIFVKHDLAFIAILFGGLRIYNISDPMAPTYLSSYHDAGAIIDVYVEDELAYLSDHGTVSGSSAGIKIVNVSDPYHPNKIVHFQSGGKPSNLFVQNQTVFSADYEFGFEIINASLPSNLNTLSKMNRSPGYFGVFVEKEYAYFTDNSLEKGLHIYNINNHSKPIHVSHYSLEGDPCDLQVKNGIAYIADMEKGVYLVNISDPTNPTQLGHFSDGGEPFDVEICGNLIYVADLKDGVRIIEIFGLDGNKTIQGYNFIPIALFPVMVLIFKYTKKKKLLSHPN</sequence>